<dbReference type="PANTHER" id="PTHR43133">
    <property type="entry name" value="RNA POLYMERASE ECF-TYPE SIGMA FACTO"/>
    <property type="match status" value="1"/>
</dbReference>
<dbReference type="AlphaFoldDB" id="A0A5D4H8E7"/>
<dbReference type="InterPro" id="IPR014284">
    <property type="entry name" value="RNA_pol_sigma-70_dom"/>
</dbReference>
<feature type="domain" description="RNA polymerase sigma factor 70 region 4 type 2" evidence="6">
    <location>
        <begin position="120"/>
        <end position="170"/>
    </location>
</feature>
<reference evidence="7 8" key="1">
    <citation type="submission" date="2019-08" db="EMBL/GenBank/DDBJ databases">
        <title>Phlebobacter frassis gen. nov. sp. nov., a new member of family Sphingobacteriaceae isolated from sand fly rearing media.</title>
        <authorList>
            <person name="Kakumanu M.L."/>
            <person name="Marayati B.F."/>
            <person name="Wada-Katsumata A."/>
            <person name="Wasserberg G."/>
            <person name="Schal C."/>
            <person name="Apperson C.S."/>
            <person name="Ponnusamy L."/>
        </authorList>
    </citation>
    <scope>NUCLEOTIDE SEQUENCE [LARGE SCALE GENOMIC DNA]</scope>
    <source>
        <strain evidence="7 8">SSI9</strain>
    </source>
</reference>
<dbReference type="GO" id="GO:0003677">
    <property type="term" value="F:DNA binding"/>
    <property type="evidence" value="ECO:0007669"/>
    <property type="project" value="InterPro"/>
</dbReference>
<comment type="similarity">
    <text evidence="1">Belongs to the sigma-70 factor family. ECF subfamily.</text>
</comment>
<dbReference type="Pfam" id="PF08281">
    <property type="entry name" value="Sigma70_r4_2"/>
    <property type="match status" value="1"/>
</dbReference>
<keyword evidence="4" id="KW-0804">Transcription</keyword>
<dbReference type="GO" id="GO:0016987">
    <property type="term" value="F:sigma factor activity"/>
    <property type="evidence" value="ECO:0007669"/>
    <property type="project" value="UniProtKB-KW"/>
</dbReference>
<dbReference type="InterPro" id="IPR007627">
    <property type="entry name" value="RNA_pol_sigma70_r2"/>
</dbReference>
<dbReference type="Gene3D" id="1.10.10.10">
    <property type="entry name" value="Winged helix-like DNA-binding domain superfamily/Winged helix DNA-binding domain"/>
    <property type="match status" value="1"/>
</dbReference>
<name>A0A5D4H8E7_9SPHI</name>
<keyword evidence="2" id="KW-0805">Transcription regulation</keyword>
<feature type="domain" description="RNA polymerase sigma-70 region 2" evidence="5">
    <location>
        <begin position="25"/>
        <end position="89"/>
    </location>
</feature>
<dbReference type="SUPFAM" id="SSF88659">
    <property type="entry name" value="Sigma3 and sigma4 domains of RNA polymerase sigma factors"/>
    <property type="match status" value="1"/>
</dbReference>
<keyword evidence="8" id="KW-1185">Reference proteome</keyword>
<accession>A0A5D4H8E7</accession>
<keyword evidence="3" id="KW-0731">Sigma factor</keyword>
<dbReference type="InterPro" id="IPR013249">
    <property type="entry name" value="RNA_pol_sigma70_r4_t2"/>
</dbReference>
<evidence type="ECO:0000256" key="3">
    <source>
        <dbReference type="ARBA" id="ARBA00023082"/>
    </source>
</evidence>
<dbReference type="SUPFAM" id="SSF88946">
    <property type="entry name" value="Sigma2 domain of RNA polymerase sigma factors"/>
    <property type="match status" value="1"/>
</dbReference>
<gene>
    <name evidence="7" type="ORF">FXV77_07205</name>
</gene>
<evidence type="ECO:0000256" key="2">
    <source>
        <dbReference type="ARBA" id="ARBA00023015"/>
    </source>
</evidence>
<sequence>MSKQEIDGIIRKWLNGNEPVFKDVVEHYYYQLFAFAQQMTPSKEDAEELVMNAFLRLWQHKNRITYVSRPDEYLFGILRREIIGHARKRILATEPIENIELTALGTVDHPELFLSEIHTRYQKALDKLTERQRTVFLLSRDQDLTRQEIADKTGISINTVGNHMNAALKILREEMKEYPEAFLLVLLPFMGSLY</sequence>
<dbReference type="Pfam" id="PF04542">
    <property type="entry name" value="Sigma70_r2"/>
    <property type="match status" value="1"/>
</dbReference>
<dbReference type="CDD" id="cd06171">
    <property type="entry name" value="Sigma70_r4"/>
    <property type="match status" value="1"/>
</dbReference>
<dbReference type="InterPro" id="IPR013324">
    <property type="entry name" value="RNA_pol_sigma_r3/r4-like"/>
</dbReference>
<evidence type="ECO:0000259" key="6">
    <source>
        <dbReference type="Pfam" id="PF08281"/>
    </source>
</evidence>
<protein>
    <submittedName>
        <fullName evidence="7">Sigma-70 family RNA polymerase sigma factor</fullName>
    </submittedName>
</protein>
<dbReference type="GO" id="GO:0006352">
    <property type="term" value="P:DNA-templated transcription initiation"/>
    <property type="evidence" value="ECO:0007669"/>
    <property type="project" value="InterPro"/>
</dbReference>
<evidence type="ECO:0000256" key="4">
    <source>
        <dbReference type="ARBA" id="ARBA00023163"/>
    </source>
</evidence>
<evidence type="ECO:0000256" key="1">
    <source>
        <dbReference type="ARBA" id="ARBA00010641"/>
    </source>
</evidence>
<evidence type="ECO:0000313" key="7">
    <source>
        <dbReference type="EMBL" id="TYR36958.1"/>
    </source>
</evidence>
<organism evidence="7 8">
    <name type="scientific">Sphingobacterium phlebotomi</name>
    <dbReference type="NCBI Taxonomy" id="2605433"/>
    <lineage>
        <taxon>Bacteria</taxon>
        <taxon>Pseudomonadati</taxon>
        <taxon>Bacteroidota</taxon>
        <taxon>Sphingobacteriia</taxon>
        <taxon>Sphingobacteriales</taxon>
        <taxon>Sphingobacteriaceae</taxon>
        <taxon>Sphingobacterium</taxon>
    </lineage>
</organism>
<dbReference type="InterPro" id="IPR039425">
    <property type="entry name" value="RNA_pol_sigma-70-like"/>
</dbReference>
<dbReference type="InterPro" id="IPR013325">
    <property type="entry name" value="RNA_pol_sigma_r2"/>
</dbReference>
<dbReference type="NCBIfam" id="TIGR02937">
    <property type="entry name" value="sigma70-ECF"/>
    <property type="match status" value="1"/>
</dbReference>
<dbReference type="EMBL" id="VTAV01000003">
    <property type="protein sequence ID" value="TYR36958.1"/>
    <property type="molecule type" value="Genomic_DNA"/>
</dbReference>
<comment type="caution">
    <text evidence="7">The sequence shown here is derived from an EMBL/GenBank/DDBJ whole genome shotgun (WGS) entry which is preliminary data.</text>
</comment>
<proteinExistence type="inferred from homology"/>
<evidence type="ECO:0000313" key="8">
    <source>
        <dbReference type="Proteomes" id="UP000322362"/>
    </source>
</evidence>
<dbReference type="PANTHER" id="PTHR43133:SF46">
    <property type="entry name" value="RNA POLYMERASE SIGMA-70 FACTOR ECF SUBFAMILY"/>
    <property type="match status" value="1"/>
</dbReference>
<dbReference type="Gene3D" id="1.10.1740.10">
    <property type="match status" value="1"/>
</dbReference>
<evidence type="ECO:0000259" key="5">
    <source>
        <dbReference type="Pfam" id="PF04542"/>
    </source>
</evidence>
<dbReference type="RefSeq" id="WP_148918545.1">
    <property type="nucleotide sequence ID" value="NZ_VTAV01000003.1"/>
</dbReference>
<dbReference type="Proteomes" id="UP000322362">
    <property type="component" value="Unassembled WGS sequence"/>
</dbReference>
<dbReference type="InterPro" id="IPR036388">
    <property type="entry name" value="WH-like_DNA-bd_sf"/>
</dbReference>